<evidence type="ECO:0000313" key="2">
    <source>
        <dbReference type="EMBL" id="QLL06040.1"/>
    </source>
</evidence>
<dbReference type="GO" id="GO:0016705">
    <property type="term" value="F:oxidoreductase activity, acting on paired donors, with incorporation or reduction of molecular oxygen"/>
    <property type="evidence" value="ECO:0007669"/>
    <property type="project" value="InterPro"/>
</dbReference>
<feature type="domain" description="Luciferase-like" evidence="1">
    <location>
        <begin position="18"/>
        <end position="318"/>
    </location>
</feature>
<organism evidence="2 3">
    <name type="scientific">Mycobacterium vicinigordonae</name>
    <dbReference type="NCBI Taxonomy" id="1719132"/>
    <lineage>
        <taxon>Bacteria</taxon>
        <taxon>Bacillati</taxon>
        <taxon>Actinomycetota</taxon>
        <taxon>Actinomycetes</taxon>
        <taxon>Mycobacteriales</taxon>
        <taxon>Mycobacteriaceae</taxon>
        <taxon>Mycobacterium</taxon>
    </lineage>
</organism>
<dbReference type="KEGG" id="mgor:H0P51_19965"/>
<gene>
    <name evidence="2" type="ORF">H0P51_19965</name>
</gene>
<sequence>MVGGGPVRGLKIDGGIPNRLDEAAEAAGRLERRGLDGGWTAETSHDPFLPLLLAAEHTSRIELGTNIAVAFARNPMIVANLGWDLQAYSGGRFILGLGTQIQPHIEKRFSMPWSHPARRMREFVAALRAIWANWKDGERLRFEGEFYTHKIMTPMFTPEPMPHPPPKVFLAAVGEAMTQMCGEVADGHLGHPMVSQRYLTEVTLPVLQRGIQRSGRDRSDFEVAAEVMVATGSTEEEMATSIAATRKQIAFYGSTPAYRRVLDLHGWGDLHAELNRLSKEGQWDAMASLVDDEILNAFAVVGPVQEVAAALRSRCEGLADRVWPIFYAATQDCIDLALKEFQP</sequence>
<protein>
    <submittedName>
        <fullName evidence="2">LLM class F420-dependent oxidoreductase</fullName>
    </submittedName>
</protein>
<dbReference type="InterPro" id="IPR019919">
    <property type="entry name" value="Lucif-like_OxRdtase_MSMEG_2256"/>
</dbReference>
<reference evidence="3" key="1">
    <citation type="submission" date="2020-07" db="EMBL/GenBank/DDBJ databases">
        <title>Description of Mycobacterium gordonae subsp. intergordonae subsp.nov. and Mycobacterium gordonae subsp. gordonae subsp. nov.</title>
        <authorList>
            <person name="Yu X."/>
        </authorList>
    </citation>
    <scope>NUCLEOTIDE SEQUENCE [LARGE SCALE GENOMIC DNA]</scope>
    <source>
        <strain evidence="3">24</strain>
    </source>
</reference>
<reference evidence="2 3" key="2">
    <citation type="submission" date="2020-07" db="EMBL/GenBank/DDBJ databases">
        <authorList>
            <person name="Yu X."/>
        </authorList>
    </citation>
    <scope>NUCLEOTIDE SEQUENCE [LARGE SCALE GENOMIC DNA]</scope>
    <source>
        <strain evidence="3">24</strain>
    </source>
</reference>
<proteinExistence type="predicted"/>
<name>A0A7D6IK63_9MYCO</name>
<dbReference type="PANTHER" id="PTHR43244:SF2">
    <property type="entry name" value="CONSERVED HYPOTHETICAL ALANINE AND PROLINE-RICH PROTEIN"/>
    <property type="match status" value="1"/>
</dbReference>
<accession>A0A7D6IK63</accession>
<dbReference type="NCBIfam" id="TIGR03617">
    <property type="entry name" value="F420_MSMEG_2256"/>
    <property type="match status" value="1"/>
</dbReference>
<dbReference type="Gene3D" id="3.20.20.30">
    <property type="entry name" value="Luciferase-like domain"/>
    <property type="match status" value="1"/>
</dbReference>
<dbReference type="Proteomes" id="UP000510682">
    <property type="component" value="Chromosome"/>
</dbReference>
<dbReference type="InterPro" id="IPR036661">
    <property type="entry name" value="Luciferase-like_sf"/>
</dbReference>
<dbReference type="EMBL" id="CP059165">
    <property type="protein sequence ID" value="QLL06040.1"/>
    <property type="molecule type" value="Genomic_DNA"/>
</dbReference>
<dbReference type="Pfam" id="PF00296">
    <property type="entry name" value="Bac_luciferase"/>
    <property type="match status" value="1"/>
</dbReference>
<reference evidence="3" key="3">
    <citation type="submission" date="2023-07" db="EMBL/GenBank/DDBJ databases">
        <title>Description of Mycobacterium gordonae subsp. intergordonae subsp.nov. and Mycobacterium gordonae subsp. gordonae subsp. nov.</title>
        <authorList>
            <person name="Huang H."/>
        </authorList>
    </citation>
    <scope>NUCLEOTIDE SEQUENCE [LARGE SCALE GENOMIC DNA]</scope>
    <source>
        <strain evidence="3">24</strain>
    </source>
</reference>
<dbReference type="SUPFAM" id="SSF51679">
    <property type="entry name" value="Bacterial luciferase-like"/>
    <property type="match status" value="1"/>
</dbReference>
<dbReference type="PANTHER" id="PTHR43244">
    <property type="match status" value="1"/>
</dbReference>
<keyword evidence="3" id="KW-1185">Reference proteome</keyword>
<dbReference type="AlphaFoldDB" id="A0A7D6IK63"/>
<evidence type="ECO:0000259" key="1">
    <source>
        <dbReference type="Pfam" id="PF00296"/>
    </source>
</evidence>
<dbReference type="RefSeq" id="WP_180914621.1">
    <property type="nucleotide sequence ID" value="NZ_CP059165.1"/>
</dbReference>
<evidence type="ECO:0000313" key="3">
    <source>
        <dbReference type="Proteomes" id="UP000510682"/>
    </source>
</evidence>
<dbReference type="CDD" id="cd01097">
    <property type="entry name" value="Tetrahydromethanopterin_reductase"/>
    <property type="match status" value="1"/>
</dbReference>
<dbReference type="InterPro" id="IPR050564">
    <property type="entry name" value="F420-G6PD/mer"/>
</dbReference>
<dbReference type="InterPro" id="IPR011251">
    <property type="entry name" value="Luciferase-like_dom"/>
</dbReference>